<proteinExistence type="predicted"/>
<dbReference type="AlphaFoldDB" id="A0A8D8AWE3"/>
<keyword evidence="1" id="KW-0472">Membrane</keyword>
<evidence type="ECO:0000313" key="2">
    <source>
        <dbReference type="EMBL" id="CAG6462933.1"/>
    </source>
</evidence>
<name>A0A8D8AWE3_CULPI</name>
<sequence>MEGKIAKVSFPNTLNLQRERRRRNTQKKIAPELFKENQSIDDFLFFVSAAKINLFCEIDVPPNYSDDDFFRFFLLIFRARERRDMSFLSGHVLFRFFLLMIIFFYGDSSFADQYTLIENNPFKYFCVQISFKLNQPEDG</sequence>
<organism evidence="2">
    <name type="scientific">Culex pipiens</name>
    <name type="common">House mosquito</name>
    <dbReference type="NCBI Taxonomy" id="7175"/>
    <lineage>
        <taxon>Eukaryota</taxon>
        <taxon>Metazoa</taxon>
        <taxon>Ecdysozoa</taxon>
        <taxon>Arthropoda</taxon>
        <taxon>Hexapoda</taxon>
        <taxon>Insecta</taxon>
        <taxon>Pterygota</taxon>
        <taxon>Neoptera</taxon>
        <taxon>Endopterygota</taxon>
        <taxon>Diptera</taxon>
        <taxon>Nematocera</taxon>
        <taxon>Culicoidea</taxon>
        <taxon>Culicidae</taxon>
        <taxon>Culicinae</taxon>
        <taxon>Culicini</taxon>
        <taxon>Culex</taxon>
        <taxon>Culex</taxon>
    </lineage>
</organism>
<protein>
    <submittedName>
        <fullName evidence="2">(northern house mosquito) hypothetical protein</fullName>
    </submittedName>
</protein>
<accession>A0A8D8AWE3</accession>
<keyword evidence="1" id="KW-1133">Transmembrane helix</keyword>
<evidence type="ECO:0000256" key="1">
    <source>
        <dbReference type="SAM" id="Phobius"/>
    </source>
</evidence>
<reference evidence="2" key="1">
    <citation type="submission" date="2021-05" db="EMBL/GenBank/DDBJ databases">
        <authorList>
            <person name="Alioto T."/>
            <person name="Alioto T."/>
            <person name="Gomez Garrido J."/>
        </authorList>
    </citation>
    <scope>NUCLEOTIDE SEQUENCE</scope>
</reference>
<keyword evidence="1" id="KW-0812">Transmembrane</keyword>
<feature type="transmembrane region" description="Helical" evidence="1">
    <location>
        <begin position="87"/>
        <end position="106"/>
    </location>
</feature>
<dbReference type="EMBL" id="HBUE01046778">
    <property type="protein sequence ID" value="CAG6462933.1"/>
    <property type="molecule type" value="Transcribed_RNA"/>
</dbReference>